<evidence type="ECO:0000313" key="5">
    <source>
        <dbReference type="EMBL" id="CAJ1931918.1"/>
    </source>
</evidence>
<protein>
    <recommendedName>
        <fullName evidence="7">Mif2/CENP-C cupin domain-containing protein</fullName>
    </recommendedName>
</protein>
<evidence type="ECO:0000256" key="2">
    <source>
        <dbReference type="ARBA" id="ARBA00010291"/>
    </source>
</evidence>
<comment type="subcellular location">
    <subcellularLocation>
        <location evidence="1">Nucleus</location>
    </subcellularLocation>
</comment>
<feature type="compositionally biased region" description="Acidic residues" evidence="4">
    <location>
        <begin position="224"/>
        <end position="234"/>
    </location>
</feature>
<feature type="compositionally biased region" description="Basic and acidic residues" evidence="4">
    <location>
        <begin position="129"/>
        <end position="151"/>
    </location>
</feature>
<feature type="compositionally biased region" description="Polar residues" evidence="4">
    <location>
        <begin position="164"/>
        <end position="179"/>
    </location>
</feature>
<dbReference type="InterPro" id="IPR014710">
    <property type="entry name" value="RmlC-like_jellyroll"/>
</dbReference>
<dbReference type="GO" id="GO:0019237">
    <property type="term" value="F:centromeric DNA binding"/>
    <property type="evidence" value="ECO:0007669"/>
    <property type="project" value="InterPro"/>
</dbReference>
<dbReference type="GO" id="GO:0051382">
    <property type="term" value="P:kinetochore assembly"/>
    <property type="evidence" value="ECO:0007669"/>
    <property type="project" value="InterPro"/>
</dbReference>
<feature type="compositionally biased region" description="Basic residues" evidence="4">
    <location>
        <begin position="102"/>
        <end position="113"/>
    </location>
</feature>
<name>A0AAD2FE47_9STRA</name>
<comment type="caution">
    <text evidence="5">The sequence shown here is derived from an EMBL/GenBank/DDBJ whole genome shotgun (WGS) entry which is preliminary data.</text>
</comment>
<dbReference type="GO" id="GO:0051455">
    <property type="term" value="P:spindle attachment to meiosis I kinetochore"/>
    <property type="evidence" value="ECO:0007669"/>
    <property type="project" value="TreeGrafter"/>
</dbReference>
<feature type="region of interest" description="Disordered" evidence="4">
    <location>
        <begin position="73"/>
        <end position="151"/>
    </location>
</feature>
<dbReference type="InterPro" id="IPR011051">
    <property type="entry name" value="RmlC_Cupin_sf"/>
</dbReference>
<feature type="region of interest" description="Disordered" evidence="4">
    <location>
        <begin position="1"/>
        <end position="54"/>
    </location>
</feature>
<feature type="compositionally biased region" description="Acidic residues" evidence="4">
    <location>
        <begin position="398"/>
        <end position="408"/>
    </location>
</feature>
<feature type="compositionally biased region" description="Acidic residues" evidence="4">
    <location>
        <begin position="197"/>
        <end position="206"/>
    </location>
</feature>
<feature type="compositionally biased region" description="Basic residues" evidence="4">
    <location>
        <begin position="515"/>
        <end position="534"/>
    </location>
</feature>
<accession>A0AAD2FE47</accession>
<evidence type="ECO:0000256" key="3">
    <source>
        <dbReference type="ARBA" id="ARBA00023242"/>
    </source>
</evidence>
<feature type="compositionally biased region" description="Acidic residues" evidence="4">
    <location>
        <begin position="118"/>
        <end position="128"/>
    </location>
</feature>
<evidence type="ECO:0008006" key="7">
    <source>
        <dbReference type="Google" id="ProtNLM"/>
    </source>
</evidence>
<dbReference type="SUPFAM" id="SSF51182">
    <property type="entry name" value="RmlC-like cupins"/>
    <property type="match status" value="1"/>
</dbReference>
<proteinExistence type="inferred from homology"/>
<dbReference type="PANTHER" id="PTHR16684:SF11">
    <property type="entry name" value="CENTROMERE PROTEIN C"/>
    <property type="match status" value="1"/>
</dbReference>
<dbReference type="PANTHER" id="PTHR16684">
    <property type="entry name" value="CENTROMERE PROTEIN C"/>
    <property type="match status" value="1"/>
</dbReference>
<organism evidence="5 6">
    <name type="scientific">Cylindrotheca closterium</name>
    <dbReference type="NCBI Taxonomy" id="2856"/>
    <lineage>
        <taxon>Eukaryota</taxon>
        <taxon>Sar</taxon>
        <taxon>Stramenopiles</taxon>
        <taxon>Ochrophyta</taxon>
        <taxon>Bacillariophyta</taxon>
        <taxon>Bacillariophyceae</taxon>
        <taxon>Bacillariophycidae</taxon>
        <taxon>Bacillariales</taxon>
        <taxon>Bacillariaceae</taxon>
        <taxon>Cylindrotheca</taxon>
    </lineage>
</organism>
<dbReference type="Proteomes" id="UP001295423">
    <property type="component" value="Unassembled WGS sequence"/>
</dbReference>
<dbReference type="GO" id="GO:0005634">
    <property type="term" value="C:nucleus"/>
    <property type="evidence" value="ECO:0007669"/>
    <property type="project" value="UniProtKB-SubCell"/>
</dbReference>
<feature type="compositionally biased region" description="Basic residues" evidence="4">
    <location>
        <begin position="418"/>
        <end position="429"/>
    </location>
</feature>
<dbReference type="AlphaFoldDB" id="A0AAD2FE47"/>
<dbReference type="GO" id="GO:0051315">
    <property type="term" value="P:attachment of mitotic spindle microtubules to kinetochore"/>
    <property type="evidence" value="ECO:0007669"/>
    <property type="project" value="TreeGrafter"/>
</dbReference>
<reference evidence="5" key="1">
    <citation type="submission" date="2023-08" db="EMBL/GenBank/DDBJ databases">
        <authorList>
            <person name="Audoor S."/>
            <person name="Bilcke G."/>
        </authorList>
    </citation>
    <scope>NUCLEOTIDE SEQUENCE</scope>
</reference>
<sequence>MPRNRQNLPTKFNKKASEDGGENASRKARSLTKGGGKKLGTRSGAQFHSKKVAIGEDGVEIMETFFKAQDEQMIQTENSSVSRPAAGEGGRAALKSGINMQNRHKPKTPKKVRMSVGGDDDGDETSVDSEEKKMPARKQPVEKDTNLDKDVATKLTEVYVAKLQTTVTSPSELSKVSTAPPTPFEEQETARFAKDDQEGDDDEQVDTDAPRADDELLTQPGTHEDDDDDEDEDVVLAQASDDVGDKKQPALMERAESPEPTFPPMGLDDLGPPEHSDNDENSFGLEPPDHSDDEADAQDGGKEQQQHDDGDKDQQSEDSSDNESSEKPESKQPEPAPAAAATSDSSNADSDDSDKEGTGFNMVHDPETPSSVRKQRAKEEKAALKRKKKKKRRGSDTSDSDDGDDTNDESTLQTPAKKQTKKKKKKRHVAFSPKGMPVGNRTYKRKPLDDFAVDLSDDEYDGVRRSRRARCKPLDFWRNERLEYGANNATGIMGEIMGDMPVVVNVIKAEDTPYKKRKPAKQQKKSNAKKKKTKGSGGDDEEEVKPFNLNKLKKKYKVIEGDVANLWDEMIDDPSDMKVIAYADNLEPSDLPLSKQRDEKDGFGVGQAAQAFNIPNDDNDAYVGYIMGNLKLPPKAIKDAESVGPCSQTFTVCGCQPKALEIAYGDPDLPEGILDPDSAQRFYLSPGDMFRVPPGNCYRLQNRSKTTDAFLTWTIIRPRNIANDEDSE</sequence>
<dbReference type="InterPro" id="IPR028386">
    <property type="entry name" value="CENP-C/Mif2/cnp3"/>
</dbReference>
<feature type="compositionally biased region" description="Low complexity" evidence="4">
    <location>
        <begin position="337"/>
        <end position="348"/>
    </location>
</feature>
<gene>
    <name evidence="5" type="ORF">CYCCA115_LOCUS2607</name>
</gene>
<feature type="compositionally biased region" description="Polar residues" evidence="4">
    <location>
        <begin position="1"/>
        <end position="10"/>
    </location>
</feature>
<dbReference type="Gene3D" id="2.60.120.10">
    <property type="entry name" value="Jelly Rolls"/>
    <property type="match status" value="1"/>
</dbReference>
<evidence type="ECO:0000256" key="1">
    <source>
        <dbReference type="ARBA" id="ARBA00004123"/>
    </source>
</evidence>
<feature type="compositionally biased region" description="Polar residues" evidence="4">
    <location>
        <begin position="73"/>
        <end position="82"/>
    </location>
</feature>
<comment type="similarity">
    <text evidence="2">Belongs to the CENP-C/MIF2 family.</text>
</comment>
<keyword evidence="6" id="KW-1185">Reference proteome</keyword>
<dbReference type="GO" id="GO:0000776">
    <property type="term" value="C:kinetochore"/>
    <property type="evidence" value="ECO:0007669"/>
    <property type="project" value="InterPro"/>
</dbReference>
<dbReference type="EMBL" id="CAKOGP040000191">
    <property type="protein sequence ID" value="CAJ1931918.1"/>
    <property type="molecule type" value="Genomic_DNA"/>
</dbReference>
<evidence type="ECO:0000256" key="4">
    <source>
        <dbReference type="SAM" id="MobiDB-lite"/>
    </source>
</evidence>
<feature type="compositionally biased region" description="Basic and acidic residues" evidence="4">
    <location>
        <begin position="299"/>
        <end position="315"/>
    </location>
</feature>
<feature type="compositionally biased region" description="Basic and acidic residues" evidence="4">
    <location>
        <begin position="243"/>
        <end position="257"/>
    </location>
</feature>
<feature type="region of interest" description="Disordered" evidence="4">
    <location>
        <begin position="164"/>
        <end position="444"/>
    </location>
</feature>
<evidence type="ECO:0000313" key="6">
    <source>
        <dbReference type="Proteomes" id="UP001295423"/>
    </source>
</evidence>
<feature type="region of interest" description="Disordered" evidence="4">
    <location>
        <begin position="514"/>
        <end position="544"/>
    </location>
</feature>
<keyword evidence="3" id="KW-0539">Nucleus</keyword>
<feature type="compositionally biased region" description="Basic residues" evidence="4">
    <location>
        <begin position="384"/>
        <end position="393"/>
    </location>
</feature>
<feature type="compositionally biased region" description="Basic residues" evidence="4">
    <location>
        <begin position="26"/>
        <end position="40"/>
    </location>
</feature>